<dbReference type="GO" id="GO:0005886">
    <property type="term" value="C:plasma membrane"/>
    <property type="evidence" value="ECO:0007669"/>
    <property type="project" value="UniProtKB-SubCell"/>
</dbReference>
<feature type="transmembrane region" description="Helical" evidence="8">
    <location>
        <begin position="198"/>
        <end position="219"/>
    </location>
</feature>
<evidence type="ECO:0000313" key="11">
    <source>
        <dbReference type="Proteomes" id="UP000019402"/>
    </source>
</evidence>
<dbReference type="Pfam" id="PF12832">
    <property type="entry name" value="MFS_1_like"/>
    <property type="match status" value="1"/>
</dbReference>
<evidence type="ECO:0000256" key="3">
    <source>
        <dbReference type="ARBA" id="ARBA00022475"/>
    </source>
</evidence>
<keyword evidence="5 8" id="KW-0812">Transmembrane</keyword>
<feature type="transmembrane region" description="Helical" evidence="8">
    <location>
        <begin position="155"/>
        <end position="172"/>
    </location>
</feature>
<evidence type="ECO:0000256" key="2">
    <source>
        <dbReference type="ARBA" id="ARBA00022448"/>
    </source>
</evidence>
<evidence type="ECO:0000256" key="6">
    <source>
        <dbReference type="ARBA" id="ARBA00022989"/>
    </source>
</evidence>
<evidence type="ECO:0000256" key="7">
    <source>
        <dbReference type="ARBA" id="ARBA00023136"/>
    </source>
</evidence>
<feature type="transmembrane region" description="Helical" evidence="8">
    <location>
        <begin position="263"/>
        <end position="281"/>
    </location>
</feature>
<dbReference type="AlphaFoldDB" id="W7YA44"/>
<feature type="transmembrane region" description="Helical" evidence="8">
    <location>
        <begin position="7"/>
        <end position="27"/>
    </location>
</feature>
<gene>
    <name evidence="10" type="ORF">JCM21142_83137</name>
</gene>
<proteinExistence type="predicted"/>
<feature type="domain" description="Major facilitator superfamily (MFS) profile" evidence="9">
    <location>
        <begin position="1"/>
        <end position="378"/>
    </location>
</feature>
<keyword evidence="11" id="KW-1185">Reference proteome</keyword>
<dbReference type="InterPro" id="IPR024989">
    <property type="entry name" value="MFS_assoc_dom"/>
</dbReference>
<evidence type="ECO:0000256" key="8">
    <source>
        <dbReference type="SAM" id="Phobius"/>
    </source>
</evidence>
<feature type="transmembrane region" description="Helical" evidence="8">
    <location>
        <begin position="231"/>
        <end position="251"/>
    </location>
</feature>
<feature type="transmembrane region" description="Helical" evidence="8">
    <location>
        <begin position="287"/>
        <end position="309"/>
    </location>
</feature>
<organism evidence="10 11">
    <name type="scientific">Saccharicrinis fermentans DSM 9555 = JCM 21142</name>
    <dbReference type="NCBI Taxonomy" id="869213"/>
    <lineage>
        <taxon>Bacteria</taxon>
        <taxon>Pseudomonadati</taxon>
        <taxon>Bacteroidota</taxon>
        <taxon>Bacteroidia</taxon>
        <taxon>Marinilabiliales</taxon>
        <taxon>Marinilabiliaceae</taxon>
        <taxon>Saccharicrinis</taxon>
    </lineage>
</organism>
<dbReference type="Proteomes" id="UP000019402">
    <property type="component" value="Unassembled WGS sequence"/>
</dbReference>
<comment type="subcellular location">
    <subcellularLocation>
        <location evidence="1">Cell inner membrane</location>
        <topology evidence="1">Multi-pass membrane protein</topology>
    </subcellularLocation>
</comment>
<keyword evidence="7 8" id="KW-0472">Membrane</keyword>
<comment type="caution">
    <text evidence="10">The sequence shown here is derived from an EMBL/GenBank/DDBJ whole genome shotgun (WGS) entry which is preliminary data.</text>
</comment>
<keyword evidence="3" id="KW-1003">Cell membrane</keyword>
<dbReference type="PROSITE" id="PS50850">
    <property type="entry name" value="MFS"/>
    <property type="match status" value="1"/>
</dbReference>
<dbReference type="STRING" id="869213.GCA_000517085_03808"/>
<dbReference type="eggNOG" id="COG2211">
    <property type="taxonomic scope" value="Bacteria"/>
</dbReference>
<evidence type="ECO:0000256" key="1">
    <source>
        <dbReference type="ARBA" id="ARBA00004429"/>
    </source>
</evidence>
<name>W7YA44_9BACT</name>
<dbReference type="Gene3D" id="1.20.1250.20">
    <property type="entry name" value="MFS general substrate transporter like domains"/>
    <property type="match status" value="2"/>
</dbReference>
<reference evidence="10 11" key="1">
    <citation type="journal article" date="2014" name="Genome Announc.">
        <title>Draft Genome Sequence of Cytophaga fermentans JCM 21142T, a Facultative Anaerobe Isolated from Marine Mud.</title>
        <authorList>
            <person name="Starns D."/>
            <person name="Oshima K."/>
            <person name="Suda W."/>
            <person name="Iino T."/>
            <person name="Yuki M."/>
            <person name="Inoue J."/>
            <person name="Kitamura K."/>
            <person name="Iida T."/>
            <person name="Darby A."/>
            <person name="Hattori M."/>
            <person name="Ohkuma M."/>
        </authorList>
    </citation>
    <scope>NUCLEOTIDE SEQUENCE [LARGE SCALE GENOMIC DNA]</scope>
    <source>
        <strain evidence="10 11">JCM 21142</strain>
    </source>
</reference>
<keyword evidence="4" id="KW-0997">Cell inner membrane</keyword>
<dbReference type="SUPFAM" id="SSF103473">
    <property type="entry name" value="MFS general substrate transporter"/>
    <property type="match status" value="1"/>
</dbReference>
<evidence type="ECO:0000313" key="10">
    <source>
        <dbReference type="EMBL" id="GAF04433.1"/>
    </source>
</evidence>
<sequence>MNAFKIIGIYIMLYMANALWKVFYNIYLAEIGLTGAEIGTLNSIIQALIFIAVVIWGRYADRKGIRPTLRIGLLVTGVLMLILSFVADFWCLVVFLPVFAFFYHPLGALTDAMAMQYATVEKKYSYGSFRLWGSLGWAVAATVGGYLFTSLSLKLTFYIAAITYMLIVPLLSTRKKVRTYKANFKLVGLRDVISNKPLFYFMGILIFYGMVCSPMFYYLNLYFSELHASNTIIGLAYAIMALSEIPLFLLGNKLLKKIGVRPILLMAMGSIVIRYAVLGYYPHVGVALAVGLLQGVSFAFFLVAAVSIIEKLMPQGQHATAQSLIWGSYIGIGQTLGNLLIGFVLDSAGMVEVMQFSVYGGLACVIVSIIYLNRFRFERA</sequence>
<evidence type="ECO:0000259" key="9">
    <source>
        <dbReference type="PROSITE" id="PS50850"/>
    </source>
</evidence>
<dbReference type="GO" id="GO:0015528">
    <property type="term" value="F:lactose:proton symporter activity"/>
    <property type="evidence" value="ECO:0007669"/>
    <property type="project" value="TreeGrafter"/>
</dbReference>
<dbReference type="InterPro" id="IPR020846">
    <property type="entry name" value="MFS_dom"/>
</dbReference>
<accession>W7YA44</accession>
<keyword evidence="6 8" id="KW-1133">Transmembrane helix</keyword>
<evidence type="ECO:0000256" key="5">
    <source>
        <dbReference type="ARBA" id="ARBA00022692"/>
    </source>
</evidence>
<feature type="transmembrane region" description="Helical" evidence="8">
    <location>
        <begin position="353"/>
        <end position="372"/>
    </location>
</feature>
<feature type="transmembrane region" description="Helical" evidence="8">
    <location>
        <begin position="71"/>
        <end position="95"/>
    </location>
</feature>
<protein>
    <submittedName>
        <fullName evidence="10">Putative 3-phenylpropionic acid transporter</fullName>
    </submittedName>
</protein>
<dbReference type="PANTHER" id="PTHR23522:SF10">
    <property type="entry name" value="3-PHENYLPROPIONIC ACID TRANSPORTER-RELATED"/>
    <property type="match status" value="1"/>
</dbReference>
<feature type="transmembrane region" description="Helical" evidence="8">
    <location>
        <begin position="321"/>
        <end position="341"/>
    </location>
</feature>
<dbReference type="InterPro" id="IPR036259">
    <property type="entry name" value="MFS_trans_sf"/>
</dbReference>
<feature type="transmembrane region" description="Helical" evidence="8">
    <location>
        <begin position="39"/>
        <end position="59"/>
    </location>
</feature>
<keyword evidence="2" id="KW-0813">Transport</keyword>
<evidence type="ECO:0000256" key="4">
    <source>
        <dbReference type="ARBA" id="ARBA00022519"/>
    </source>
</evidence>
<dbReference type="EMBL" id="BAMD01000045">
    <property type="protein sequence ID" value="GAF04433.1"/>
    <property type="molecule type" value="Genomic_DNA"/>
</dbReference>
<feature type="transmembrane region" description="Helical" evidence="8">
    <location>
        <begin position="131"/>
        <end position="149"/>
    </location>
</feature>
<dbReference type="GO" id="GO:0030395">
    <property type="term" value="F:lactose binding"/>
    <property type="evidence" value="ECO:0007669"/>
    <property type="project" value="TreeGrafter"/>
</dbReference>
<dbReference type="PANTHER" id="PTHR23522">
    <property type="entry name" value="BLL5896 PROTEIN"/>
    <property type="match status" value="1"/>
</dbReference>